<dbReference type="PANTHER" id="PTHR42718">
    <property type="entry name" value="MAJOR FACILITATOR SUPERFAMILY MULTIDRUG TRANSPORTER MFSC"/>
    <property type="match status" value="1"/>
</dbReference>
<feature type="compositionally biased region" description="Low complexity" evidence="5">
    <location>
        <begin position="485"/>
        <end position="495"/>
    </location>
</feature>
<feature type="transmembrane region" description="Helical" evidence="6">
    <location>
        <begin position="82"/>
        <end position="104"/>
    </location>
</feature>
<feature type="transmembrane region" description="Helical" evidence="6">
    <location>
        <begin position="146"/>
        <end position="165"/>
    </location>
</feature>
<protein>
    <submittedName>
        <fullName evidence="8">MFS transporter</fullName>
    </submittedName>
</protein>
<keyword evidence="3 6" id="KW-1133">Transmembrane helix</keyword>
<evidence type="ECO:0000259" key="7">
    <source>
        <dbReference type="PROSITE" id="PS50850"/>
    </source>
</evidence>
<reference evidence="8 9" key="1">
    <citation type="submission" date="2018-04" db="EMBL/GenBank/DDBJ databases">
        <title>Denitrifier Microvirgula.</title>
        <authorList>
            <person name="Anderson E."/>
            <person name="Jang J."/>
            <person name="Ishii S."/>
        </authorList>
    </citation>
    <scope>NUCLEOTIDE SEQUENCE [LARGE SCALE GENOMIC DNA]</scope>
    <source>
        <strain evidence="8 9">BE2.4</strain>
    </source>
</reference>
<evidence type="ECO:0000313" key="8">
    <source>
        <dbReference type="EMBL" id="AVY93275.1"/>
    </source>
</evidence>
<evidence type="ECO:0000256" key="2">
    <source>
        <dbReference type="ARBA" id="ARBA00022692"/>
    </source>
</evidence>
<dbReference type="EMBL" id="CP028519">
    <property type="protein sequence ID" value="AVY93275.1"/>
    <property type="molecule type" value="Genomic_DNA"/>
</dbReference>
<keyword evidence="2 6" id="KW-0812">Transmembrane</keyword>
<dbReference type="PROSITE" id="PS00216">
    <property type="entry name" value="SUGAR_TRANSPORT_1"/>
    <property type="match status" value="1"/>
</dbReference>
<proteinExistence type="predicted"/>
<feature type="compositionally biased region" description="Basic and acidic residues" evidence="5">
    <location>
        <begin position="519"/>
        <end position="532"/>
    </location>
</feature>
<dbReference type="PANTHER" id="PTHR42718:SF49">
    <property type="entry name" value="EXPORT PROTEIN"/>
    <property type="match status" value="1"/>
</dbReference>
<feature type="region of interest" description="Disordered" evidence="5">
    <location>
        <begin position="481"/>
        <end position="541"/>
    </location>
</feature>
<feature type="transmembrane region" description="Helical" evidence="6">
    <location>
        <begin position="282"/>
        <end position="299"/>
    </location>
</feature>
<dbReference type="Pfam" id="PF07690">
    <property type="entry name" value="MFS_1"/>
    <property type="match status" value="1"/>
</dbReference>
<name>A0A2S0P7G0_9NEIS</name>
<feature type="transmembrane region" description="Helical" evidence="6">
    <location>
        <begin position="311"/>
        <end position="330"/>
    </location>
</feature>
<dbReference type="Gene3D" id="1.20.1250.20">
    <property type="entry name" value="MFS general substrate transporter like domains"/>
    <property type="match status" value="1"/>
</dbReference>
<dbReference type="PRINTS" id="PR01036">
    <property type="entry name" value="TCRTETB"/>
</dbReference>
<dbReference type="GO" id="GO:0022857">
    <property type="term" value="F:transmembrane transporter activity"/>
    <property type="evidence" value="ECO:0007669"/>
    <property type="project" value="InterPro"/>
</dbReference>
<feature type="transmembrane region" description="Helical" evidence="6">
    <location>
        <begin position="177"/>
        <end position="196"/>
    </location>
</feature>
<evidence type="ECO:0000313" key="9">
    <source>
        <dbReference type="Proteomes" id="UP000244173"/>
    </source>
</evidence>
<evidence type="ECO:0000256" key="3">
    <source>
        <dbReference type="ARBA" id="ARBA00022989"/>
    </source>
</evidence>
<feature type="transmembrane region" description="Helical" evidence="6">
    <location>
        <begin position="457"/>
        <end position="477"/>
    </location>
</feature>
<dbReference type="Gene3D" id="1.20.1720.10">
    <property type="entry name" value="Multidrug resistance protein D"/>
    <property type="match status" value="1"/>
</dbReference>
<dbReference type="CDD" id="cd17321">
    <property type="entry name" value="MFS_MMR_MDR_like"/>
    <property type="match status" value="1"/>
</dbReference>
<dbReference type="InterPro" id="IPR036259">
    <property type="entry name" value="MFS_trans_sf"/>
</dbReference>
<evidence type="ECO:0000256" key="5">
    <source>
        <dbReference type="SAM" id="MobiDB-lite"/>
    </source>
</evidence>
<feature type="transmembrane region" description="Helical" evidence="6">
    <location>
        <begin position="116"/>
        <end position="140"/>
    </location>
</feature>
<feature type="transmembrane region" description="Helical" evidence="6">
    <location>
        <begin position="27"/>
        <end position="45"/>
    </location>
</feature>
<evidence type="ECO:0000256" key="6">
    <source>
        <dbReference type="SAM" id="Phobius"/>
    </source>
</evidence>
<dbReference type="Proteomes" id="UP000244173">
    <property type="component" value="Chromosome"/>
</dbReference>
<evidence type="ECO:0000256" key="4">
    <source>
        <dbReference type="ARBA" id="ARBA00023136"/>
    </source>
</evidence>
<dbReference type="PROSITE" id="PS50850">
    <property type="entry name" value="MFS"/>
    <property type="match status" value="1"/>
</dbReference>
<keyword evidence="4 6" id="KW-0472">Membrane</keyword>
<accession>A0A2S0P7G0</accession>
<dbReference type="KEGG" id="maer:DAI18_03880"/>
<feature type="transmembrane region" description="Helical" evidence="6">
    <location>
        <begin position="208"/>
        <end position="226"/>
    </location>
</feature>
<feature type="transmembrane region" description="Helical" evidence="6">
    <location>
        <begin position="57"/>
        <end position="76"/>
    </location>
</feature>
<dbReference type="InterPro" id="IPR011701">
    <property type="entry name" value="MFS"/>
</dbReference>
<feature type="transmembrane region" description="Helical" evidence="6">
    <location>
        <begin position="336"/>
        <end position="357"/>
    </location>
</feature>
<dbReference type="SUPFAM" id="SSF103473">
    <property type="entry name" value="MFS general substrate transporter"/>
    <property type="match status" value="1"/>
</dbReference>
<feature type="transmembrane region" description="Helical" evidence="6">
    <location>
        <begin position="378"/>
        <end position="397"/>
    </location>
</feature>
<evidence type="ECO:0000256" key="1">
    <source>
        <dbReference type="ARBA" id="ARBA00004141"/>
    </source>
</evidence>
<dbReference type="GO" id="GO:0016020">
    <property type="term" value="C:membrane"/>
    <property type="evidence" value="ECO:0007669"/>
    <property type="project" value="UniProtKB-SubCell"/>
</dbReference>
<feature type="domain" description="Major facilitator superfamily (MFS) profile" evidence="7">
    <location>
        <begin position="1"/>
        <end position="481"/>
    </location>
</feature>
<dbReference type="AlphaFoldDB" id="A0A2S0P7G0"/>
<gene>
    <name evidence="8" type="ORF">DAI18_03880</name>
</gene>
<keyword evidence="9" id="KW-1185">Reference proteome</keyword>
<feature type="transmembrane region" description="Helical" evidence="6">
    <location>
        <begin position="247"/>
        <end position="270"/>
    </location>
</feature>
<dbReference type="OrthoDB" id="9807274at2"/>
<organism evidence="8 9">
    <name type="scientific">Microvirgula aerodenitrificans</name>
    <dbReference type="NCBI Taxonomy" id="57480"/>
    <lineage>
        <taxon>Bacteria</taxon>
        <taxon>Pseudomonadati</taxon>
        <taxon>Pseudomonadota</taxon>
        <taxon>Betaproteobacteria</taxon>
        <taxon>Neisseriales</taxon>
        <taxon>Aquaspirillaceae</taxon>
        <taxon>Microvirgula</taxon>
    </lineage>
</organism>
<comment type="subcellular location">
    <subcellularLocation>
        <location evidence="1">Membrane</location>
        <topology evidence="1">Multi-pass membrane protein</topology>
    </subcellularLocation>
</comment>
<sequence>MLGLEISSVPPILPIIEQVMHAGFRQLQWVMAAYTLAMTTILMAAGTLADRYGRKRLFLTGIVAFAATSLVCGLTESAPVLIAARFLQGLSAALMLICQVTILSSQFRAGRERGRAFAWWGIIFGIGLGFGPIIGSAILALANWRWVFLVHVVLAVVTLFLARAGVRESRDPHAHSLDLAGILTLSVAIFCLVLFITQGPVLGFDSPAALGIISLSVASLAGFVLAERTSRRPMIDFAVFRVRNFSGALLGSMGMNFSFWPFIIYLPIYFHAGLGYDSVQTGLALLAYTLPTLFIPPLAERLSLRYQPGIVIPAGLSIIGLGFVLMKIGSESAQPGWLILPGCVLAGIGLGLTNTPVSNTITAAVCSERAGMASGMDMSARMTSLAFNIALIGFILVEGTMASLRDTLKMQDGAGLRLFAEKIIAAADPTAQAALLAQSTVPGDAVHAALASGFGWVMSYGAGSAFLLSLGSLILFAPAGQRDTPGAPAPASRPRNPAPQPPQSAGRAPTLLTAQVPERSPRRTDERSEVPSRRRGRRVAG</sequence>
<dbReference type="InterPro" id="IPR005829">
    <property type="entry name" value="Sugar_transporter_CS"/>
</dbReference>
<dbReference type="InterPro" id="IPR020846">
    <property type="entry name" value="MFS_dom"/>
</dbReference>